<dbReference type="Proteomes" id="UP000286268">
    <property type="component" value="Chromosome"/>
</dbReference>
<protein>
    <submittedName>
        <fullName evidence="1">Uncharacterized protein</fullName>
    </submittedName>
</protein>
<dbReference type="KEGG" id="cmah:C1I91_25065"/>
<dbReference type="EMBL" id="CP025746">
    <property type="protein sequence ID" value="QAA34639.1"/>
    <property type="molecule type" value="Genomic_DNA"/>
</dbReference>
<evidence type="ECO:0000313" key="1">
    <source>
        <dbReference type="EMBL" id="QAA34639.1"/>
    </source>
</evidence>
<accession>A0A410DZW6</accession>
<name>A0A410DZW6_9CLOT</name>
<organism evidence="1 2">
    <name type="scientific">Clostridium manihotivorum</name>
    <dbReference type="NCBI Taxonomy" id="2320868"/>
    <lineage>
        <taxon>Bacteria</taxon>
        <taxon>Bacillati</taxon>
        <taxon>Bacillota</taxon>
        <taxon>Clostridia</taxon>
        <taxon>Eubacteriales</taxon>
        <taxon>Clostridiaceae</taxon>
        <taxon>Clostridium</taxon>
    </lineage>
</organism>
<reference evidence="1 2" key="1">
    <citation type="submission" date="2018-01" db="EMBL/GenBank/DDBJ databases">
        <title>Genome Sequencing and Assembly of Anaerobacter polyendosporus strain CT4.</title>
        <authorList>
            <person name="Tachaapaikoon C."/>
            <person name="Sutheeworapong S."/>
            <person name="Jenjaroenpun P."/>
            <person name="Wongsurawat T."/>
            <person name="Nookeaw I."/>
            <person name="Cheawchanlertfa P."/>
            <person name="Kosugi A."/>
            <person name="Cheevadhanarak S."/>
            <person name="Ratanakhanokchai K."/>
        </authorList>
    </citation>
    <scope>NUCLEOTIDE SEQUENCE [LARGE SCALE GENOMIC DNA]</scope>
    <source>
        <strain evidence="1 2">CT4</strain>
    </source>
</reference>
<evidence type="ECO:0000313" key="2">
    <source>
        <dbReference type="Proteomes" id="UP000286268"/>
    </source>
</evidence>
<dbReference type="AlphaFoldDB" id="A0A410DZW6"/>
<keyword evidence="2" id="KW-1185">Reference proteome</keyword>
<proteinExistence type="predicted"/>
<sequence>MLFKPEVREALFKIDFVKRAKELTQNYSFDRENSFECYDNDNVKSIFDELDYKVKYYKKEKFFKVAEKIKDKKIQFNICLKYGYVEMGWYLFRDNKYYNGSVWSMMKESLEDDGENLKDPCFHNYEELKEILKEAFLMYEDFKKELCSIS</sequence>
<dbReference type="RefSeq" id="WP_128215352.1">
    <property type="nucleotide sequence ID" value="NZ_CP025746.1"/>
</dbReference>
<gene>
    <name evidence="1" type="ORF">C1I91_25065</name>
</gene>
<dbReference type="OrthoDB" id="2720680at2"/>